<dbReference type="Proteomes" id="UP000005220">
    <property type="component" value="Chromosome 5"/>
</dbReference>
<gene>
    <name evidence="1" type="primary">KAFR0E00430</name>
    <name evidence="1" type="ORF">KAFR_0E00430</name>
</gene>
<dbReference type="KEGG" id="kaf:KAFR_0E00430"/>
<dbReference type="STRING" id="1071382.H2AUZ7"/>
<dbReference type="OrthoDB" id="18320at2759"/>
<dbReference type="GO" id="GO:1990071">
    <property type="term" value="C:TRAPPII protein complex"/>
    <property type="evidence" value="ECO:0007669"/>
    <property type="project" value="EnsemblFungi"/>
</dbReference>
<dbReference type="FunCoup" id="H2AUZ7">
    <property type="interactions" value="39"/>
</dbReference>
<reference evidence="1 2" key="1">
    <citation type="journal article" date="2011" name="Proc. Natl. Acad. Sci. U.S.A.">
        <title>Evolutionary erosion of yeast sex chromosomes by mating-type switching accidents.</title>
        <authorList>
            <person name="Gordon J.L."/>
            <person name="Armisen D."/>
            <person name="Proux-Wera E."/>
            <person name="Oheigeartaigh S.S."/>
            <person name="Byrne K.P."/>
            <person name="Wolfe K.H."/>
        </authorList>
    </citation>
    <scope>NUCLEOTIDE SEQUENCE [LARGE SCALE GENOMIC DNA]</scope>
    <source>
        <strain evidence="2">ATCC 22294 / BCRC 22015 / CBS 2517 / CECT 1963 / NBRC 1671 / NRRL Y-8276</strain>
    </source>
</reference>
<dbReference type="eggNOG" id="ENOG502S4FS">
    <property type="taxonomic scope" value="Eukaryota"/>
</dbReference>
<dbReference type="GO" id="GO:0034498">
    <property type="term" value="P:early endosome to Golgi transport"/>
    <property type="evidence" value="ECO:0007669"/>
    <property type="project" value="EnsemblFungi"/>
</dbReference>
<sequence>MGPSFVSIINESNEPVLIYIPNQGSVEVNEVLKYNTFSNISLDYFESPLFEASANDKNKMIKLLFKLEHVAVYGMLIKATGLKIIIGFNDKEGGDSNDDEIDDIFQKVKKIYLRVKSSPFVDINNDNKQLANLLEKKFDDEFIKSVISHVDRL</sequence>
<organism evidence="1 2">
    <name type="scientific">Kazachstania africana (strain ATCC 22294 / BCRC 22015 / CBS 2517 / CECT 1963 / NBRC 1671 / NRRL Y-8276)</name>
    <name type="common">Yeast</name>
    <name type="synonym">Kluyveromyces africanus</name>
    <dbReference type="NCBI Taxonomy" id="1071382"/>
    <lineage>
        <taxon>Eukaryota</taxon>
        <taxon>Fungi</taxon>
        <taxon>Dikarya</taxon>
        <taxon>Ascomycota</taxon>
        <taxon>Saccharomycotina</taxon>
        <taxon>Saccharomycetes</taxon>
        <taxon>Saccharomycetales</taxon>
        <taxon>Saccharomycetaceae</taxon>
        <taxon>Kazachstania</taxon>
    </lineage>
</organism>
<evidence type="ECO:0000313" key="1">
    <source>
        <dbReference type="EMBL" id="CCF58197.1"/>
    </source>
</evidence>
<dbReference type="GO" id="GO:0005829">
    <property type="term" value="C:cytosol"/>
    <property type="evidence" value="ECO:0007669"/>
    <property type="project" value="GOC"/>
</dbReference>
<dbReference type="GO" id="GO:0065003">
    <property type="term" value="P:protein-containing complex assembly"/>
    <property type="evidence" value="ECO:0007669"/>
    <property type="project" value="EnsemblFungi"/>
</dbReference>
<protein>
    <submittedName>
        <fullName evidence="1">Uncharacterized protein</fullName>
    </submittedName>
</protein>
<dbReference type="InParanoid" id="H2AUZ7"/>
<keyword evidence="2" id="KW-1185">Reference proteome</keyword>
<proteinExistence type="predicted"/>
<dbReference type="GO" id="GO:0006888">
    <property type="term" value="P:endoplasmic reticulum to Golgi vesicle-mediated transport"/>
    <property type="evidence" value="ECO:0007669"/>
    <property type="project" value="InterPro"/>
</dbReference>
<evidence type="ECO:0000313" key="2">
    <source>
        <dbReference type="Proteomes" id="UP000005220"/>
    </source>
</evidence>
<dbReference type="RefSeq" id="XP_003957332.1">
    <property type="nucleotide sequence ID" value="XM_003957283.1"/>
</dbReference>
<name>H2AUZ7_KAZAF</name>
<dbReference type="GeneID" id="13882674"/>
<dbReference type="Gene3D" id="3.30.450.70">
    <property type="match status" value="1"/>
</dbReference>
<dbReference type="AlphaFoldDB" id="H2AUZ7"/>
<dbReference type="InterPro" id="IPR006722">
    <property type="entry name" value="Sedlin"/>
</dbReference>
<dbReference type="SUPFAM" id="SSF64356">
    <property type="entry name" value="SNARE-like"/>
    <property type="match status" value="1"/>
</dbReference>
<dbReference type="HOGENOM" id="CLU_097630_1_0_1"/>
<dbReference type="EMBL" id="HE650825">
    <property type="protein sequence ID" value="CCF58197.1"/>
    <property type="molecule type" value="Genomic_DNA"/>
</dbReference>
<accession>H2AUZ7</accession>
<dbReference type="Pfam" id="PF04628">
    <property type="entry name" value="Sedlin_N"/>
    <property type="match status" value="1"/>
</dbReference>
<dbReference type="InterPro" id="IPR011012">
    <property type="entry name" value="Longin-like_dom_sf"/>
</dbReference>